<accession>A0A9P6C6T3</accession>
<name>A0A9P6C6T3_9AGAR</name>
<gene>
    <name evidence="1" type="ORF">P691DRAFT_808664</name>
</gene>
<dbReference type="SUPFAM" id="SSF50370">
    <property type="entry name" value="Ricin B-like lectins"/>
    <property type="match status" value="1"/>
</dbReference>
<dbReference type="Proteomes" id="UP000807342">
    <property type="component" value="Unassembled WGS sequence"/>
</dbReference>
<dbReference type="EMBL" id="MU151090">
    <property type="protein sequence ID" value="KAF9451180.1"/>
    <property type="molecule type" value="Genomic_DNA"/>
</dbReference>
<dbReference type="AlphaFoldDB" id="A0A9P6C6T3"/>
<dbReference type="PROSITE" id="PS50231">
    <property type="entry name" value="RICIN_B_LECTIN"/>
    <property type="match status" value="1"/>
</dbReference>
<keyword evidence="2" id="KW-1185">Reference proteome</keyword>
<protein>
    <submittedName>
        <fullName evidence="1">Uncharacterized protein</fullName>
    </submittedName>
</protein>
<reference evidence="1" key="1">
    <citation type="submission" date="2020-11" db="EMBL/GenBank/DDBJ databases">
        <authorList>
            <consortium name="DOE Joint Genome Institute"/>
            <person name="Ahrendt S."/>
            <person name="Riley R."/>
            <person name="Andreopoulos W."/>
            <person name="Labutti K."/>
            <person name="Pangilinan J."/>
            <person name="Ruiz-Duenas F.J."/>
            <person name="Barrasa J.M."/>
            <person name="Sanchez-Garcia M."/>
            <person name="Camarero S."/>
            <person name="Miyauchi S."/>
            <person name="Serrano A."/>
            <person name="Linde D."/>
            <person name="Babiker R."/>
            <person name="Drula E."/>
            <person name="Ayuso-Fernandez I."/>
            <person name="Pacheco R."/>
            <person name="Padilla G."/>
            <person name="Ferreira P."/>
            <person name="Barriuso J."/>
            <person name="Kellner H."/>
            <person name="Castanera R."/>
            <person name="Alfaro M."/>
            <person name="Ramirez L."/>
            <person name="Pisabarro A.G."/>
            <person name="Kuo A."/>
            <person name="Tritt A."/>
            <person name="Lipzen A."/>
            <person name="He G."/>
            <person name="Yan M."/>
            <person name="Ng V."/>
            <person name="Cullen D."/>
            <person name="Martin F."/>
            <person name="Rosso M.-N."/>
            <person name="Henrissat B."/>
            <person name="Hibbett D."/>
            <person name="Martinez A.T."/>
            <person name="Grigoriev I.V."/>
        </authorList>
    </citation>
    <scope>NUCLEOTIDE SEQUENCE</scope>
    <source>
        <strain evidence="1">MF-IS2</strain>
    </source>
</reference>
<sequence length="54" mass="6126">MAWYITSAGNSLFHISIPNNDLIWTTDDHPGTVHLKPAQGTANQKWTFDWVGDR</sequence>
<dbReference type="OrthoDB" id="2972047at2759"/>
<comment type="caution">
    <text evidence="1">The sequence shown here is derived from an EMBL/GenBank/DDBJ whole genome shotgun (WGS) entry which is preliminary data.</text>
</comment>
<evidence type="ECO:0000313" key="2">
    <source>
        <dbReference type="Proteomes" id="UP000807342"/>
    </source>
</evidence>
<dbReference type="InterPro" id="IPR035992">
    <property type="entry name" value="Ricin_B-like_lectins"/>
</dbReference>
<evidence type="ECO:0000313" key="1">
    <source>
        <dbReference type="EMBL" id="KAF9451180.1"/>
    </source>
</evidence>
<proteinExistence type="predicted"/>
<organism evidence="1 2">
    <name type="scientific">Macrolepiota fuliginosa MF-IS2</name>
    <dbReference type="NCBI Taxonomy" id="1400762"/>
    <lineage>
        <taxon>Eukaryota</taxon>
        <taxon>Fungi</taxon>
        <taxon>Dikarya</taxon>
        <taxon>Basidiomycota</taxon>
        <taxon>Agaricomycotina</taxon>
        <taxon>Agaricomycetes</taxon>
        <taxon>Agaricomycetidae</taxon>
        <taxon>Agaricales</taxon>
        <taxon>Agaricineae</taxon>
        <taxon>Agaricaceae</taxon>
        <taxon>Macrolepiota</taxon>
    </lineage>
</organism>